<reference evidence="2" key="1">
    <citation type="journal article" date="2019" name="PLoS Negl. Trop. Dis.">
        <title>Revisiting the worldwide diversity of Leptospira species in the environment.</title>
        <authorList>
            <person name="Vincent A.T."/>
            <person name="Schiettekatte O."/>
            <person name="Bourhy P."/>
            <person name="Veyrier F.J."/>
            <person name="Picardeau M."/>
        </authorList>
    </citation>
    <scope>NUCLEOTIDE SEQUENCE [LARGE SCALE GENOMIC DNA]</scope>
    <source>
        <strain evidence="2">SCS5</strain>
    </source>
</reference>
<dbReference type="PANTHER" id="PTHR42877">
    <property type="entry name" value="L-ORNITHINE N(5)-MONOOXYGENASE-RELATED"/>
    <property type="match status" value="1"/>
</dbReference>
<evidence type="ECO:0000256" key="1">
    <source>
        <dbReference type="SAM" id="Phobius"/>
    </source>
</evidence>
<dbReference type="OrthoDB" id="9778740at2"/>
<organism evidence="2 3">
    <name type="scientific">Leptospira fluminis</name>
    <dbReference type="NCBI Taxonomy" id="2484979"/>
    <lineage>
        <taxon>Bacteria</taxon>
        <taxon>Pseudomonadati</taxon>
        <taxon>Spirochaetota</taxon>
        <taxon>Spirochaetia</taxon>
        <taxon>Leptospirales</taxon>
        <taxon>Leptospiraceae</taxon>
        <taxon>Leptospira</taxon>
    </lineage>
</organism>
<dbReference type="Pfam" id="PF13738">
    <property type="entry name" value="Pyr_redox_3"/>
    <property type="match status" value="1"/>
</dbReference>
<keyword evidence="1" id="KW-0472">Membrane</keyword>
<dbReference type="EMBL" id="RQEV01000011">
    <property type="protein sequence ID" value="TGK18022.1"/>
    <property type="molecule type" value="Genomic_DNA"/>
</dbReference>
<protein>
    <submittedName>
        <fullName evidence="2">NAD(P)/FAD-dependent oxidoreductase</fullName>
    </submittedName>
</protein>
<feature type="transmembrane region" description="Helical" evidence="1">
    <location>
        <begin position="20"/>
        <end position="39"/>
    </location>
</feature>
<dbReference type="Proteomes" id="UP000297855">
    <property type="component" value="Unassembled WGS sequence"/>
</dbReference>
<evidence type="ECO:0000313" key="2">
    <source>
        <dbReference type="EMBL" id="TGK18022.1"/>
    </source>
</evidence>
<sequence length="525" mass="58287">MVAHTLERPSQNRTSQSTKVLDVVIIGSGFAGLCMGIRLKQAGIHSFLILEKGNGIGGTWRDNDYPGAACDVQSHLYSYSFAPKSDWSRLFGPQKEILNYMNDCVDKFGLRPHILLNQEVDGAFFDERTGTWEIAVADGEKFRARALVGGTGGLSRPVLPDIPGIEVFRGAKFHSARWDHSFDLSGKTVAVIGTGASAIQIVPAIAPKVGRLELFQRTAPWILPKPDAAIGGSVRGIFRFLPPLRWLFRKAIYWLNELGVIAFAINPKLMKIFEKFAKGFIVKSVKDPALQAKLTPNYTIGCKRILLSNDYYPALNRENVHLVTEGIREIKKDSILTKDGKEHKVDAIVFATGFQAAEAVSPFEIRGKNGQLLSDAWKEAAEAYLGTTIAGFPNFFMIVGPNTGLGHSSMILMIESQAQYTLQCIRSLLKKDIKYLDVRKEIQDKYNSEIQERLGRSVWLTGGCVSWYNTSSGRNTTLWPGFTFEFKAKTFFLRPSDYEFVRMDGKKEKIGLGSRVSMALNAALG</sequence>
<dbReference type="Gene3D" id="3.50.50.60">
    <property type="entry name" value="FAD/NAD(P)-binding domain"/>
    <property type="match status" value="2"/>
</dbReference>
<name>A0A4R9GQA6_9LEPT</name>
<dbReference type="RefSeq" id="WP_135813676.1">
    <property type="nucleotide sequence ID" value="NZ_RQEV01000011.1"/>
</dbReference>
<evidence type="ECO:0000313" key="3">
    <source>
        <dbReference type="Proteomes" id="UP000297855"/>
    </source>
</evidence>
<keyword evidence="1" id="KW-0812">Transmembrane</keyword>
<dbReference type="PRINTS" id="PR00469">
    <property type="entry name" value="PNDRDTASEII"/>
</dbReference>
<keyword evidence="1" id="KW-1133">Transmembrane helix</keyword>
<keyword evidence="3" id="KW-1185">Reference proteome</keyword>
<gene>
    <name evidence="2" type="ORF">EHO61_11225</name>
</gene>
<proteinExistence type="predicted"/>
<dbReference type="PANTHER" id="PTHR42877:SF4">
    <property type="entry name" value="FAD_NAD(P)-BINDING DOMAIN-CONTAINING PROTEIN-RELATED"/>
    <property type="match status" value="1"/>
</dbReference>
<dbReference type="AlphaFoldDB" id="A0A4R9GQA6"/>
<dbReference type="InterPro" id="IPR051209">
    <property type="entry name" value="FAD-bind_Monooxygenase_sf"/>
</dbReference>
<accession>A0A4R9GQA6</accession>
<comment type="caution">
    <text evidence="2">The sequence shown here is derived from an EMBL/GenBank/DDBJ whole genome shotgun (WGS) entry which is preliminary data.</text>
</comment>
<dbReference type="SUPFAM" id="SSF51905">
    <property type="entry name" value="FAD/NAD(P)-binding domain"/>
    <property type="match status" value="1"/>
</dbReference>
<dbReference type="InterPro" id="IPR036188">
    <property type="entry name" value="FAD/NAD-bd_sf"/>
</dbReference>